<feature type="signal peptide" evidence="1">
    <location>
        <begin position="1"/>
        <end position="30"/>
    </location>
</feature>
<name>A0ABQ2S4Q6_9DEIO</name>
<dbReference type="RefSeq" id="WP_189072505.1">
    <property type="nucleotide sequence ID" value="NZ_BMQN01000002.1"/>
</dbReference>
<keyword evidence="1" id="KW-0732">Signal</keyword>
<dbReference type="Proteomes" id="UP000644548">
    <property type="component" value="Unassembled WGS sequence"/>
</dbReference>
<sequence length="405" mass="43006">MAHPTAIRPLTRLALTVTLGLSGMSGAQNAQPHPQPGTTWTAIIAGQVMQYVARETDKDGDSVGTLTGGGRAMTAFVIHSADRLRLLGVDGKVRWTCDIPAAQLRSGVRELTGESLVNLSTPKETNGAGPCRLYTADALPATRPLNWTAVPSTLEWELDTPDGPLAVRLTGNDQPGSWGRSGLANLTTANAAGRVLTVRDDKSFTLALLEGKTTNVWRYCTVSREDQTGTAFLVGRYMNGQDTAVEGSLGECILRSARSGAPQAVSTVPRWPLPLNVGQLWEVQLPQGTFRGLLGDTAGEPGSFVGGWFGPSSGVMNVWRSKAGTKDEQVYFLLKNDAGDLTACVVEQGRDMGIAKLDQFQSPGIYLTNRVIGSVISRAAGKDAEDGGECWVRPLTSSLIGQGLK</sequence>
<comment type="caution">
    <text evidence="2">The sequence shown here is derived from an EMBL/GenBank/DDBJ whole genome shotgun (WGS) entry which is preliminary data.</text>
</comment>
<gene>
    <name evidence="2" type="ORF">GCM10008960_14650</name>
</gene>
<evidence type="ECO:0000256" key="1">
    <source>
        <dbReference type="SAM" id="SignalP"/>
    </source>
</evidence>
<dbReference type="EMBL" id="BMQN01000002">
    <property type="protein sequence ID" value="GGR88687.1"/>
    <property type="molecule type" value="Genomic_DNA"/>
</dbReference>
<accession>A0ABQ2S4Q6</accession>
<feature type="chain" id="PRO_5045713243" evidence="1">
    <location>
        <begin position="31"/>
        <end position="405"/>
    </location>
</feature>
<keyword evidence="3" id="KW-1185">Reference proteome</keyword>
<evidence type="ECO:0000313" key="3">
    <source>
        <dbReference type="Proteomes" id="UP000644548"/>
    </source>
</evidence>
<evidence type="ECO:0000313" key="2">
    <source>
        <dbReference type="EMBL" id="GGR88687.1"/>
    </source>
</evidence>
<protein>
    <submittedName>
        <fullName evidence="2">Uncharacterized protein</fullName>
    </submittedName>
</protein>
<reference evidence="3" key="1">
    <citation type="journal article" date="2019" name="Int. J. Syst. Evol. Microbiol.">
        <title>The Global Catalogue of Microorganisms (GCM) 10K type strain sequencing project: providing services to taxonomists for standard genome sequencing and annotation.</title>
        <authorList>
            <consortium name="The Broad Institute Genomics Platform"/>
            <consortium name="The Broad Institute Genome Sequencing Center for Infectious Disease"/>
            <person name="Wu L."/>
            <person name="Ma J."/>
        </authorList>
    </citation>
    <scope>NUCLEOTIDE SEQUENCE [LARGE SCALE GENOMIC DNA]</scope>
    <source>
        <strain evidence="3">JCM 31405</strain>
    </source>
</reference>
<proteinExistence type="predicted"/>
<organism evidence="2 3">
    <name type="scientific">Deinococcus sedimenti</name>
    <dbReference type="NCBI Taxonomy" id="1867090"/>
    <lineage>
        <taxon>Bacteria</taxon>
        <taxon>Thermotogati</taxon>
        <taxon>Deinococcota</taxon>
        <taxon>Deinococci</taxon>
        <taxon>Deinococcales</taxon>
        <taxon>Deinococcaceae</taxon>
        <taxon>Deinococcus</taxon>
    </lineage>
</organism>